<protein>
    <submittedName>
        <fullName evidence="2">Uncharacterized protein</fullName>
    </submittedName>
</protein>
<proteinExistence type="predicted"/>
<dbReference type="Gramene" id="PRQ29927">
    <property type="protein sequence ID" value="PRQ29927"/>
    <property type="gene ID" value="RchiOBHm_Chr5g0019131"/>
</dbReference>
<dbReference type="Proteomes" id="UP000238479">
    <property type="component" value="Chromosome 5"/>
</dbReference>
<gene>
    <name evidence="2" type="ORF">RchiOBHm_Chr5g0019131</name>
</gene>
<keyword evidence="1" id="KW-1133">Transmembrane helix</keyword>
<name>A0A2P6Q6Y3_ROSCH</name>
<reference evidence="2 3" key="1">
    <citation type="journal article" date="2018" name="Nat. Genet.">
        <title>The Rosa genome provides new insights in the design of modern roses.</title>
        <authorList>
            <person name="Bendahmane M."/>
        </authorList>
    </citation>
    <scope>NUCLEOTIDE SEQUENCE [LARGE SCALE GENOMIC DNA]</scope>
    <source>
        <strain evidence="3">cv. Old Blush</strain>
    </source>
</reference>
<organism evidence="2 3">
    <name type="scientific">Rosa chinensis</name>
    <name type="common">China rose</name>
    <dbReference type="NCBI Taxonomy" id="74649"/>
    <lineage>
        <taxon>Eukaryota</taxon>
        <taxon>Viridiplantae</taxon>
        <taxon>Streptophyta</taxon>
        <taxon>Embryophyta</taxon>
        <taxon>Tracheophyta</taxon>
        <taxon>Spermatophyta</taxon>
        <taxon>Magnoliopsida</taxon>
        <taxon>eudicotyledons</taxon>
        <taxon>Gunneridae</taxon>
        <taxon>Pentapetalae</taxon>
        <taxon>rosids</taxon>
        <taxon>fabids</taxon>
        <taxon>Rosales</taxon>
        <taxon>Rosaceae</taxon>
        <taxon>Rosoideae</taxon>
        <taxon>Rosoideae incertae sedis</taxon>
        <taxon>Rosa</taxon>
    </lineage>
</organism>
<evidence type="ECO:0000313" key="3">
    <source>
        <dbReference type="Proteomes" id="UP000238479"/>
    </source>
</evidence>
<feature type="transmembrane region" description="Helical" evidence="1">
    <location>
        <begin position="6"/>
        <end position="25"/>
    </location>
</feature>
<sequence>MLSYGIWVNVLRLRICLIFFCHSVCKLIPSFLKQRVHVHKKYYAF</sequence>
<dbReference type="EMBL" id="PDCK01000043">
    <property type="protein sequence ID" value="PRQ29927.1"/>
    <property type="molecule type" value="Genomic_DNA"/>
</dbReference>
<keyword evidence="1" id="KW-0472">Membrane</keyword>
<evidence type="ECO:0000256" key="1">
    <source>
        <dbReference type="SAM" id="Phobius"/>
    </source>
</evidence>
<keyword evidence="3" id="KW-1185">Reference proteome</keyword>
<evidence type="ECO:0000313" key="2">
    <source>
        <dbReference type="EMBL" id="PRQ29927.1"/>
    </source>
</evidence>
<dbReference type="AlphaFoldDB" id="A0A2P6Q6Y3"/>
<accession>A0A2P6Q6Y3</accession>
<keyword evidence="1" id="KW-0812">Transmembrane</keyword>
<comment type="caution">
    <text evidence="2">The sequence shown here is derived from an EMBL/GenBank/DDBJ whole genome shotgun (WGS) entry which is preliminary data.</text>
</comment>